<dbReference type="GO" id="GO:0051082">
    <property type="term" value="F:unfolded protein binding"/>
    <property type="evidence" value="ECO:0007669"/>
    <property type="project" value="TreeGrafter"/>
</dbReference>
<keyword evidence="2" id="KW-0732">Signal</keyword>
<dbReference type="EnsemblProtists" id="EOD19364">
    <property type="protein sequence ID" value="EOD19364"/>
    <property type="gene ID" value="EMIHUDRAFT_458730"/>
</dbReference>
<feature type="signal peptide" evidence="2">
    <location>
        <begin position="1"/>
        <end position="18"/>
    </location>
</feature>
<proteinExistence type="predicted"/>
<sequence length="509" mass="53970">MLLLFSMLLAWSDVPLAAFDGTAGTARQWITVNDPVMGGGSDSSFSVVREERIGRWAGEVKIVRSLGAPGFCTARTAGDALFRNVTGSTHLGLSLKGGSGLPAADFSLQVGVKGVTTMQTLYQAQLGGEYCCADDCRVPWSAFRPSFRGRPIKGPPLADHLGALSQLGLGTAGTAGRFSLDISSLYATRDASRPRGCARDEPVRAPPGAEAAEEASPHMNAGLAYHVANALPGHELSPRGFARTSEHFTLYSPPIRSRYAGVVWRVLPPVPLPVEVVQRYNGSAMAVTGFEVDVVRRPAGGDVSVPNYQSYNHHYTAHLLGAGMRLPASAARQSFHGLPAGYVQPVLSPAPAGTPADKATHTVTSHFQLRDMLAEDCDSLGDEYCASARVAEARGGKVRLIMAGGHCHSPACLSLQLRDRDTGELLCEVTPRRGKSDAAWDEAGYLWLPPCQWGSAEEGLRPPPVLGLDANLTAIKVANATEYHFGVMGIWQMRGAYGDGDGDVGPRAA</sequence>
<evidence type="ECO:0000256" key="1">
    <source>
        <dbReference type="SAM" id="MobiDB-lite"/>
    </source>
</evidence>
<evidence type="ECO:0000259" key="3">
    <source>
        <dbReference type="Pfam" id="PF08547"/>
    </source>
</evidence>
<dbReference type="RefSeq" id="XP_005771793.1">
    <property type="nucleotide sequence ID" value="XM_005771736.1"/>
</dbReference>
<dbReference type="PaxDb" id="2903-EOD19364"/>
<dbReference type="PANTHER" id="PTHR13194">
    <property type="entry name" value="COMPLEX I INTERMEDIATE-ASSOCIATED PROTEIN 30"/>
    <property type="match status" value="1"/>
</dbReference>
<dbReference type="GeneID" id="17264908"/>
<name>A0A0D3J779_EMIH1</name>
<dbReference type="PANTHER" id="PTHR13194:SF19">
    <property type="entry name" value="NAD(P)-BINDING ROSSMANN-FOLD SUPERFAMILY PROTEIN"/>
    <property type="match status" value="1"/>
</dbReference>
<dbReference type="AlphaFoldDB" id="A0A0D3J779"/>
<feature type="compositionally biased region" description="Basic and acidic residues" evidence="1">
    <location>
        <begin position="191"/>
        <end position="203"/>
    </location>
</feature>
<protein>
    <recommendedName>
        <fullName evidence="3">NADH:ubiquinone oxidoreductase intermediate-associated protein 30 domain-containing protein</fullName>
    </recommendedName>
</protein>
<evidence type="ECO:0000313" key="4">
    <source>
        <dbReference type="EnsemblProtists" id="EOD19364"/>
    </source>
</evidence>
<feature type="region of interest" description="Disordered" evidence="1">
    <location>
        <begin position="191"/>
        <end position="213"/>
    </location>
</feature>
<evidence type="ECO:0000256" key="2">
    <source>
        <dbReference type="SAM" id="SignalP"/>
    </source>
</evidence>
<reference evidence="5" key="1">
    <citation type="journal article" date="2013" name="Nature">
        <title>Pan genome of the phytoplankton Emiliania underpins its global distribution.</title>
        <authorList>
            <person name="Read B.A."/>
            <person name="Kegel J."/>
            <person name="Klute M.J."/>
            <person name="Kuo A."/>
            <person name="Lefebvre S.C."/>
            <person name="Maumus F."/>
            <person name="Mayer C."/>
            <person name="Miller J."/>
            <person name="Monier A."/>
            <person name="Salamov A."/>
            <person name="Young J."/>
            <person name="Aguilar M."/>
            <person name="Claverie J.M."/>
            <person name="Frickenhaus S."/>
            <person name="Gonzalez K."/>
            <person name="Herman E.K."/>
            <person name="Lin Y.C."/>
            <person name="Napier J."/>
            <person name="Ogata H."/>
            <person name="Sarno A.F."/>
            <person name="Shmutz J."/>
            <person name="Schroeder D."/>
            <person name="de Vargas C."/>
            <person name="Verret F."/>
            <person name="von Dassow P."/>
            <person name="Valentin K."/>
            <person name="Van de Peer Y."/>
            <person name="Wheeler G."/>
            <person name="Dacks J.B."/>
            <person name="Delwiche C.F."/>
            <person name="Dyhrman S.T."/>
            <person name="Glockner G."/>
            <person name="John U."/>
            <person name="Richards T."/>
            <person name="Worden A.Z."/>
            <person name="Zhang X."/>
            <person name="Grigoriev I.V."/>
            <person name="Allen A.E."/>
            <person name="Bidle K."/>
            <person name="Borodovsky M."/>
            <person name="Bowler C."/>
            <person name="Brownlee C."/>
            <person name="Cock J.M."/>
            <person name="Elias M."/>
            <person name="Gladyshev V.N."/>
            <person name="Groth M."/>
            <person name="Guda C."/>
            <person name="Hadaegh A."/>
            <person name="Iglesias-Rodriguez M.D."/>
            <person name="Jenkins J."/>
            <person name="Jones B.M."/>
            <person name="Lawson T."/>
            <person name="Leese F."/>
            <person name="Lindquist E."/>
            <person name="Lobanov A."/>
            <person name="Lomsadze A."/>
            <person name="Malik S.B."/>
            <person name="Marsh M.E."/>
            <person name="Mackinder L."/>
            <person name="Mock T."/>
            <person name="Mueller-Roeber B."/>
            <person name="Pagarete A."/>
            <person name="Parker M."/>
            <person name="Probert I."/>
            <person name="Quesneville H."/>
            <person name="Raines C."/>
            <person name="Rensing S.A."/>
            <person name="Riano-Pachon D.M."/>
            <person name="Richier S."/>
            <person name="Rokitta S."/>
            <person name="Shiraiwa Y."/>
            <person name="Soanes D.M."/>
            <person name="van der Giezen M."/>
            <person name="Wahlund T.M."/>
            <person name="Williams B."/>
            <person name="Wilson W."/>
            <person name="Wolfe G."/>
            <person name="Wurch L.L."/>
        </authorList>
    </citation>
    <scope>NUCLEOTIDE SEQUENCE</scope>
</reference>
<organism evidence="4 5">
    <name type="scientific">Emiliania huxleyi (strain CCMP1516)</name>
    <dbReference type="NCBI Taxonomy" id="280463"/>
    <lineage>
        <taxon>Eukaryota</taxon>
        <taxon>Haptista</taxon>
        <taxon>Haptophyta</taxon>
        <taxon>Prymnesiophyceae</taxon>
        <taxon>Isochrysidales</taxon>
        <taxon>Noelaerhabdaceae</taxon>
        <taxon>Emiliania</taxon>
    </lineage>
</organism>
<reference evidence="4" key="2">
    <citation type="submission" date="2024-10" db="UniProtKB">
        <authorList>
            <consortium name="EnsemblProtists"/>
        </authorList>
    </citation>
    <scope>IDENTIFICATION</scope>
</reference>
<dbReference type="InterPro" id="IPR039131">
    <property type="entry name" value="NDUFAF1"/>
</dbReference>
<dbReference type="InterPro" id="IPR013857">
    <property type="entry name" value="NADH-UbQ_OxRdtase-assoc_prot30"/>
</dbReference>
<dbReference type="Proteomes" id="UP000013827">
    <property type="component" value="Unassembled WGS sequence"/>
</dbReference>
<dbReference type="GO" id="GO:0010257">
    <property type="term" value="P:NADH dehydrogenase complex assembly"/>
    <property type="evidence" value="ECO:0007669"/>
    <property type="project" value="TreeGrafter"/>
</dbReference>
<dbReference type="HOGENOM" id="CLU_535809_0_0_1"/>
<dbReference type="Pfam" id="PF08547">
    <property type="entry name" value="CIA30"/>
    <property type="match status" value="1"/>
</dbReference>
<feature type="chain" id="PRO_5044218843" description="NADH:ubiquinone oxidoreductase intermediate-associated protein 30 domain-containing protein" evidence="2">
    <location>
        <begin position="19"/>
        <end position="509"/>
    </location>
</feature>
<evidence type="ECO:0000313" key="5">
    <source>
        <dbReference type="Proteomes" id="UP000013827"/>
    </source>
</evidence>
<keyword evidence="5" id="KW-1185">Reference proteome</keyword>
<accession>A0A0D3J779</accession>
<feature type="domain" description="NADH:ubiquinone oxidoreductase intermediate-associated protein 30" evidence="3">
    <location>
        <begin position="25"/>
        <end position="182"/>
    </location>
</feature>
<dbReference type="KEGG" id="ehx:EMIHUDRAFT_458730"/>